<keyword evidence="3" id="KW-0812">Transmembrane</keyword>
<keyword evidence="5" id="KW-1185">Reference proteome</keyword>
<keyword evidence="3" id="KW-0472">Membrane</keyword>
<feature type="region of interest" description="Disordered" evidence="2">
    <location>
        <begin position="154"/>
        <end position="175"/>
    </location>
</feature>
<reference evidence="4 5" key="1">
    <citation type="journal article" date="2014" name="Genome Biol. Evol.">
        <title>The secreted proteins of Achlya hypogyna and Thraustotheca clavata identify the ancestral oomycete secretome and reveal gene acquisitions by horizontal gene transfer.</title>
        <authorList>
            <person name="Misner I."/>
            <person name="Blouin N."/>
            <person name="Leonard G."/>
            <person name="Richards T.A."/>
            <person name="Lane C.E."/>
        </authorList>
    </citation>
    <scope>NUCLEOTIDE SEQUENCE [LARGE SCALE GENOMIC DNA]</scope>
    <source>
        <strain evidence="4 5">ATCC 48635</strain>
    </source>
</reference>
<evidence type="ECO:0000256" key="1">
    <source>
        <dbReference type="SAM" id="Coils"/>
    </source>
</evidence>
<keyword evidence="3" id="KW-1133">Transmembrane helix</keyword>
<evidence type="ECO:0000313" key="5">
    <source>
        <dbReference type="Proteomes" id="UP000243579"/>
    </source>
</evidence>
<comment type="caution">
    <text evidence="4">The sequence shown here is derived from an EMBL/GenBank/DDBJ whole genome shotgun (WGS) entry which is preliminary data.</text>
</comment>
<proteinExistence type="predicted"/>
<evidence type="ECO:0000256" key="3">
    <source>
        <dbReference type="SAM" id="Phobius"/>
    </source>
</evidence>
<dbReference type="EMBL" id="JNBR01000198">
    <property type="protein sequence ID" value="OQR95810.1"/>
    <property type="molecule type" value="Genomic_DNA"/>
</dbReference>
<dbReference type="Proteomes" id="UP000243579">
    <property type="component" value="Unassembled WGS sequence"/>
</dbReference>
<protein>
    <recommendedName>
        <fullName evidence="6">Transmembrane protein</fullName>
    </recommendedName>
</protein>
<sequence>MRSLLSNSTSHDDEYAGYSEDKSVLGRGLLSDSLTPTSYYQSKRHLKLLAVGVFVLCVGIVPYVAWPSRVELTAGGSNLRHHSSASQDLLLDVASEAPAAITDAPASTNLRVHEAPPTVAHTTHIAESTTAPVPEETTGAPVESTVAVAASPVAAPTTEATNHAPTSETTTTEPTIQKPILEPSIAEPTTAAVALPYPAECADDVAALHAGEHLVLEHASDACRAAYKQLLLTETATEAEALEDKLAAMEAEMHRLREKLAEDEAALSLAPEREP</sequence>
<evidence type="ECO:0008006" key="6">
    <source>
        <dbReference type="Google" id="ProtNLM"/>
    </source>
</evidence>
<feature type="transmembrane region" description="Helical" evidence="3">
    <location>
        <begin position="48"/>
        <end position="66"/>
    </location>
</feature>
<feature type="coiled-coil region" evidence="1">
    <location>
        <begin position="232"/>
        <end position="266"/>
    </location>
</feature>
<dbReference type="AlphaFoldDB" id="A0A1V9ZD86"/>
<evidence type="ECO:0000256" key="2">
    <source>
        <dbReference type="SAM" id="MobiDB-lite"/>
    </source>
</evidence>
<gene>
    <name evidence="4" type="ORF">ACHHYP_00031</name>
</gene>
<name>A0A1V9ZD86_ACHHY</name>
<organism evidence="4 5">
    <name type="scientific">Achlya hypogyna</name>
    <name type="common">Oomycete</name>
    <name type="synonym">Protoachlya hypogyna</name>
    <dbReference type="NCBI Taxonomy" id="1202772"/>
    <lineage>
        <taxon>Eukaryota</taxon>
        <taxon>Sar</taxon>
        <taxon>Stramenopiles</taxon>
        <taxon>Oomycota</taxon>
        <taxon>Saprolegniomycetes</taxon>
        <taxon>Saprolegniales</taxon>
        <taxon>Achlyaceae</taxon>
        <taxon>Achlya</taxon>
    </lineage>
</organism>
<keyword evidence="1" id="KW-0175">Coiled coil</keyword>
<accession>A0A1V9ZD86</accession>
<dbReference type="OrthoDB" id="71484at2759"/>
<evidence type="ECO:0000313" key="4">
    <source>
        <dbReference type="EMBL" id="OQR95810.1"/>
    </source>
</evidence>